<dbReference type="AlphaFoldDB" id="A0AAP6WNT3"/>
<gene>
    <name evidence="4" type="ORF">G6Z34_13140</name>
</gene>
<dbReference type="GO" id="GO:0016746">
    <property type="term" value="F:acyltransferase activity"/>
    <property type="evidence" value="ECO:0007669"/>
    <property type="project" value="UniProtKB-KW"/>
</dbReference>
<dbReference type="SUPFAM" id="SSF55729">
    <property type="entry name" value="Acyl-CoA N-acyltransferases (Nat)"/>
    <property type="match status" value="1"/>
</dbReference>
<dbReference type="EMBL" id="JAALLZ010000006">
    <property type="protein sequence ID" value="NGU31030.1"/>
    <property type="molecule type" value="Genomic_DNA"/>
</dbReference>
<evidence type="ECO:0000256" key="1">
    <source>
        <dbReference type="ARBA" id="ARBA00022649"/>
    </source>
</evidence>
<organism evidence="4 5">
    <name type="scientific">Clostridium perfringens</name>
    <dbReference type="NCBI Taxonomy" id="1502"/>
    <lineage>
        <taxon>Bacteria</taxon>
        <taxon>Bacillati</taxon>
        <taxon>Bacillota</taxon>
        <taxon>Clostridia</taxon>
        <taxon>Eubacteriales</taxon>
        <taxon>Clostridiaceae</taxon>
        <taxon>Clostridium</taxon>
    </lineage>
</organism>
<evidence type="ECO:0000256" key="2">
    <source>
        <dbReference type="ARBA" id="ARBA00022679"/>
    </source>
</evidence>
<evidence type="ECO:0000313" key="4">
    <source>
        <dbReference type="EMBL" id="NGU31030.1"/>
    </source>
</evidence>
<dbReference type="Gene3D" id="3.40.630.30">
    <property type="match status" value="1"/>
</dbReference>
<keyword evidence="2" id="KW-0808">Transferase</keyword>
<comment type="caution">
    <text evidence="4">The sequence shown here is derived from an EMBL/GenBank/DDBJ whole genome shotgun (WGS) entry which is preliminary data.</text>
</comment>
<dbReference type="RefSeq" id="WP_164800970.1">
    <property type="nucleotide sequence ID" value="NZ_JAALLZ010000006.1"/>
</dbReference>
<keyword evidence="1" id="KW-1277">Toxin-antitoxin system</keyword>
<dbReference type="PANTHER" id="PTHR36449">
    <property type="entry name" value="ACETYLTRANSFERASE-RELATED"/>
    <property type="match status" value="1"/>
</dbReference>
<proteinExistence type="predicted"/>
<accession>A0AAP6WNT3</accession>
<name>A0AAP6WNT3_CLOPF</name>
<protein>
    <submittedName>
        <fullName evidence="4">Uncharacterized protein</fullName>
    </submittedName>
</protein>
<keyword evidence="3" id="KW-0012">Acyltransferase</keyword>
<dbReference type="Proteomes" id="UP000481454">
    <property type="component" value="Unassembled WGS sequence"/>
</dbReference>
<reference evidence="4 5" key="1">
    <citation type="submission" date="2020-02" db="EMBL/GenBank/DDBJ databases">
        <title>Genomic Insights into the Phylogeny and Genetic Plasticity of the Human and Animal Enteric Pathogen Clostridium perfringens.</title>
        <authorList>
            <person name="Feng Y."/>
            <person name="Hu Y."/>
        </authorList>
    </citation>
    <scope>NUCLEOTIDE SEQUENCE [LARGE SCALE GENOMIC DNA]</scope>
    <source>
        <strain evidence="4 5">CP-40</strain>
    </source>
</reference>
<dbReference type="InterPro" id="IPR016181">
    <property type="entry name" value="Acyl_CoA_acyltransferase"/>
</dbReference>
<evidence type="ECO:0000313" key="5">
    <source>
        <dbReference type="Proteomes" id="UP000481454"/>
    </source>
</evidence>
<dbReference type="PANTHER" id="PTHR36449:SF1">
    <property type="entry name" value="ACETYLTRANSFERASE"/>
    <property type="match status" value="1"/>
</dbReference>
<sequence>MYYNSNFSIIDKNNLKFVKLNDNKIKRITTRVRMLKKISNLNLHIKLLDEEYVNNCTYFNSGKKEFNWFLNDEALNDMKSGDGVTYVVTDILNGKETVIAYFQLSAFALHFKDNLDFEDDKIPKDKKKTRYIPINSFIIDMLAVDKNYQNSVWNGWIVSDVILNYILLFIENMSKTTIGGKIILLCSVKDAIRFYKRNGFKPLNEYMTLFDKYIDGEEPMYYSIYDIPLLEY</sequence>
<evidence type="ECO:0000256" key="3">
    <source>
        <dbReference type="ARBA" id="ARBA00023315"/>
    </source>
</evidence>